<evidence type="ECO:0000256" key="1">
    <source>
        <dbReference type="ARBA" id="ARBA00001946"/>
    </source>
</evidence>
<keyword evidence="7" id="KW-0274">FAD</keyword>
<dbReference type="EC" id="2.7.1.180" evidence="2"/>
<dbReference type="Proteomes" id="UP000885792">
    <property type="component" value="Unassembled WGS sequence"/>
</dbReference>
<dbReference type="GO" id="GO:0046872">
    <property type="term" value="F:metal ion binding"/>
    <property type="evidence" value="ECO:0007669"/>
    <property type="project" value="UniProtKB-KW"/>
</dbReference>
<organism evidence="11">
    <name type="scientific">Aquifex aeolicus</name>
    <dbReference type="NCBI Taxonomy" id="63363"/>
    <lineage>
        <taxon>Bacteria</taxon>
        <taxon>Pseudomonadati</taxon>
        <taxon>Aquificota</taxon>
        <taxon>Aquificia</taxon>
        <taxon>Aquificales</taxon>
        <taxon>Aquificaceae</taxon>
        <taxon>Aquifex</taxon>
    </lineage>
</organism>
<dbReference type="Pfam" id="PF02424">
    <property type="entry name" value="ApbE"/>
    <property type="match status" value="1"/>
</dbReference>
<keyword evidence="8" id="KW-0460">Magnesium</keyword>
<dbReference type="EMBL" id="DRNB01000072">
    <property type="protein sequence ID" value="HHJ63679.1"/>
    <property type="molecule type" value="Genomic_DNA"/>
</dbReference>
<dbReference type="AlphaFoldDB" id="A0A7C5Q8W3"/>
<evidence type="ECO:0000313" key="11">
    <source>
        <dbReference type="EMBL" id="HHJ63679.1"/>
    </source>
</evidence>
<proteinExistence type="predicted"/>
<sequence length="278" mass="31628">MRKATVLLLLFATLSFPVQRLFYLMGTYAVIDLPAEEEVYRTYRYMREIERKLSSYREDSEISLINRKAGVEPVPVSPETLEVLKKAVHIYRLTWGSFDITRNDAGRAGAVQDLKIEGNRVFLKRRGVSLDLGGIGKGYAVEMAYRNTSAEWGFLGIAGDMKVWGHRRVLGVKDPLRGGIFLLMVNARDLCLSTSGNYHRRHIKVKDPQLVQLTVVFEDCTFADALATALFSMDREQRRRFLSENPDVGVLEVYRDGSFYVNGSFLTYFTSILFPEGD</sequence>
<comment type="cofactor">
    <cofactor evidence="1">
        <name>Mg(2+)</name>
        <dbReference type="ChEBI" id="CHEBI:18420"/>
    </cofactor>
</comment>
<comment type="catalytic activity">
    <reaction evidence="10">
        <text>L-threonyl-[protein] + FAD = FMN-L-threonyl-[protein] + AMP + H(+)</text>
        <dbReference type="Rhea" id="RHEA:36847"/>
        <dbReference type="Rhea" id="RHEA-COMP:11060"/>
        <dbReference type="Rhea" id="RHEA-COMP:11061"/>
        <dbReference type="ChEBI" id="CHEBI:15378"/>
        <dbReference type="ChEBI" id="CHEBI:30013"/>
        <dbReference type="ChEBI" id="CHEBI:57692"/>
        <dbReference type="ChEBI" id="CHEBI:74257"/>
        <dbReference type="ChEBI" id="CHEBI:456215"/>
        <dbReference type="EC" id="2.7.1.180"/>
    </reaction>
</comment>
<gene>
    <name evidence="11" type="ORF">ENJ61_02120</name>
</gene>
<keyword evidence="4" id="KW-0285">Flavoprotein</keyword>
<dbReference type="PANTHER" id="PTHR30040:SF2">
    <property type="entry name" value="FAD:PROTEIN FMN TRANSFERASE"/>
    <property type="match status" value="1"/>
</dbReference>
<evidence type="ECO:0000256" key="10">
    <source>
        <dbReference type="ARBA" id="ARBA00048540"/>
    </source>
</evidence>
<reference evidence="11" key="1">
    <citation type="journal article" date="2020" name="mSystems">
        <title>Genome- and Community-Level Interaction Insights into Carbon Utilization and Element Cycling Functions of Hydrothermarchaeota in Hydrothermal Sediment.</title>
        <authorList>
            <person name="Zhou Z."/>
            <person name="Liu Y."/>
            <person name="Xu W."/>
            <person name="Pan J."/>
            <person name="Luo Z.H."/>
            <person name="Li M."/>
        </authorList>
    </citation>
    <scope>NUCLEOTIDE SEQUENCE [LARGE SCALE GENOMIC DNA]</scope>
    <source>
        <strain evidence="11">HyVt-501</strain>
    </source>
</reference>
<evidence type="ECO:0000256" key="5">
    <source>
        <dbReference type="ARBA" id="ARBA00022679"/>
    </source>
</evidence>
<dbReference type="GO" id="GO:0016740">
    <property type="term" value="F:transferase activity"/>
    <property type="evidence" value="ECO:0007669"/>
    <property type="project" value="UniProtKB-KW"/>
</dbReference>
<dbReference type="InterPro" id="IPR024932">
    <property type="entry name" value="ApbE"/>
</dbReference>
<dbReference type="SUPFAM" id="SSF143631">
    <property type="entry name" value="ApbE-like"/>
    <property type="match status" value="1"/>
</dbReference>
<keyword evidence="6" id="KW-0479">Metal-binding</keyword>
<dbReference type="PANTHER" id="PTHR30040">
    <property type="entry name" value="THIAMINE BIOSYNTHESIS LIPOPROTEIN APBE"/>
    <property type="match status" value="1"/>
</dbReference>
<protein>
    <recommendedName>
        <fullName evidence="3">FAD:protein FMN transferase</fullName>
        <ecNumber evidence="2">2.7.1.180</ecNumber>
    </recommendedName>
    <alternativeName>
        <fullName evidence="9">Flavin transferase</fullName>
    </alternativeName>
</protein>
<evidence type="ECO:0000256" key="7">
    <source>
        <dbReference type="ARBA" id="ARBA00022827"/>
    </source>
</evidence>
<name>A0A7C5Q8W3_AQUAO</name>
<evidence type="ECO:0000256" key="3">
    <source>
        <dbReference type="ARBA" id="ARBA00016337"/>
    </source>
</evidence>
<evidence type="ECO:0000256" key="4">
    <source>
        <dbReference type="ARBA" id="ARBA00022630"/>
    </source>
</evidence>
<evidence type="ECO:0000256" key="2">
    <source>
        <dbReference type="ARBA" id="ARBA00011955"/>
    </source>
</evidence>
<dbReference type="InterPro" id="IPR003374">
    <property type="entry name" value="ApbE-like_sf"/>
</dbReference>
<dbReference type="Gene3D" id="3.10.520.10">
    <property type="entry name" value="ApbE-like domains"/>
    <property type="match status" value="1"/>
</dbReference>
<keyword evidence="5 11" id="KW-0808">Transferase</keyword>
<evidence type="ECO:0000256" key="9">
    <source>
        <dbReference type="ARBA" id="ARBA00031306"/>
    </source>
</evidence>
<accession>A0A7C5Q8W3</accession>
<evidence type="ECO:0000256" key="8">
    <source>
        <dbReference type="ARBA" id="ARBA00022842"/>
    </source>
</evidence>
<comment type="caution">
    <text evidence="11">The sequence shown here is derived from an EMBL/GenBank/DDBJ whole genome shotgun (WGS) entry which is preliminary data.</text>
</comment>
<evidence type="ECO:0000256" key="6">
    <source>
        <dbReference type="ARBA" id="ARBA00022723"/>
    </source>
</evidence>